<sequence length="538" mass="60661">MVVKVDDVDYPMSLSGVNNTQIVYSGQAPAAQKAYRYVRVSNNNQTAEPFDRAPVSTNTVNEFFNRTWNTYNVSQLPIAFDPLPAIHRLHTDLHKSGQIPTIHLIGNQTELDQMHQNSTADLTVIGNISYVNLNQTLFYDGAEISLSGRSSRWFPKLSYNVKLQKKDRLFHNRRMKLRALDTDPSYIREQLAYNIVNNTGLASSEFSYIRVFMNNKELGLFGIIEPFQNPWLANTFNNGNKDYDNGYLYQGVFQTAESAAQNQTSDLGYINNVTAYGLGQYKIKEEAKGGSKVNWQPLMDLTKFIATAPTNTSDAVSQWNQHLDMDSVLRSMALEVLLGYSDGYLTMVDNYYVYQNLQTNKFFWIPSDMDLTLGSTMFNISDMWSGNYQTFPGIEMRPLTMQMLKVPQFQQTYNELLKNLTNALVNPAKTNDFINDIVGMITEDVAWDKTLPRVGSDIMSSLMSGLNNGNNTSSILKDIVGEDMPNGIDLATAENFGKRINASIPFLTAVNGPTGYISLSGVKEWFTTIHQNVTKFYS</sequence>
<organism evidence="1 2">
    <name type="scientific">Mucor flavus</name>
    <dbReference type="NCBI Taxonomy" id="439312"/>
    <lineage>
        <taxon>Eukaryota</taxon>
        <taxon>Fungi</taxon>
        <taxon>Fungi incertae sedis</taxon>
        <taxon>Mucoromycota</taxon>
        <taxon>Mucoromycotina</taxon>
        <taxon>Mucoromycetes</taxon>
        <taxon>Mucorales</taxon>
        <taxon>Mucorineae</taxon>
        <taxon>Mucoraceae</taxon>
        <taxon>Mucor</taxon>
    </lineage>
</organism>
<evidence type="ECO:0000313" key="1">
    <source>
        <dbReference type="EMBL" id="GAA5812878.1"/>
    </source>
</evidence>
<dbReference type="Pfam" id="PF08757">
    <property type="entry name" value="CotH"/>
    <property type="match status" value="1"/>
</dbReference>
<dbReference type="EMBL" id="BAABUK010000014">
    <property type="protein sequence ID" value="GAA5812878.1"/>
    <property type="molecule type" value="Genomic_DNA"/>
</dbReference>
<keyword evidence="2" id="KW-1185">Reference proteome</keyword>
<evidence type="ECO:0008006" key="3">
    <source>
        <dbReference type="Google" id="ProtNLM"/>
    </source>
</evidence>
<dbReference type="InterPro" id="IPR014867">
    <property type="entry name" value="Spore_coat_CotH_CotH2/3/7"/>
</dbReference>
<proteinExistence type="predicted"/>
<dbReference type="PANTHER" id="PTHR40050">
    <property type="entry name" value="INNER SPORE COAT PROTEIN H"/>
    <property type="match status" value="1"/>
</dbReference>
<comment type="caution">
    <text evidence="1">The sequence shown here is derived from an EMBL/GenBank/DDBJ whole genome shotgun (WGS) entry which is preliminary data.</text>
</comment>
<accession>A0ABP9Z198</accession>
<reference evidence="1 2" key="1">
    <citation type="submission" date="2024-04" db="EMBL/GenBank/DDBJ databases">
        <title>genome sequences of Mucor flavus KT1a and Helicostylum pulchrum KT1b strains isolated from the surface of a dry-aged beef.</title>
        <authorList>
            <person name="Toyotome T."/>
            <person name="Hosono M."/>
            <person name="Torimaru M."/>
            <person name="Fukuda K."/>
            <person name="Mikami N."/>
        </authorList>
    </citation>
    <scope>NUCLEOTIDE SEQUENCE [LARGE SCALE GENOMIC DNA]</scope>
    <source>
        <strain evidence="1 2">KT1a</strain>
    </source>
</reference>
<dbReference type="Proteomes" id="UP001473302">
    <property type="component" value="Unassembled WGS sequence"/>
</dbReference>
<protein>
    <recommendedName>
        <fullName evidence="3">Coth protein-domain-containing protein</fullName>
    </recommendedName>
</protein>
<name>A0ABP9Z198_9FUNG</name>
<evidence type="ECO:0000313" key="2">
    <source>
        <dbReference type="Proteomes" id="UP001473302"/>
    </source>
</evidence>
<dbReference type="PANTHER" id="PTHR40050:SF1">
    <property type="entry name" value="INNER SPORE COAT PROTEIN H"/>
    <property type="match status" value="1"/>
</dbReference>
<gene>
    <name evidence="1" type="ORF">MFLAVUS_006337</name>
</gene>